<dbReference type="Proteomes" id="UP000004926">
    <property type="component" value="Chromosome"/>
</dbReference>
<protein>
    <submittedName>
        <fullName evidence="1">Uncharacterized protein</fullName>
    </submittedName>
</protein>
<name>H5X4Q3_9PSEU</name>
<evidence type="ECO:0000313" key="1">
    <source>
        <dbReference type="EMBL" id="EHR51129.1"/>
    </source>
</evidence>
<dbReference type="AlphaFoldDB" id="H5X4Q3"/>
<reference evidence="1 2" key="1">
    <citation type="journal article" date="2012" name="Stand. Genomic Sci.">
        <title>Genome sequence of the ocean sediment bacterium Saccharomonospora marina type strain (XMU15(T)).</title>
        <authorList>
            <person name="Klenk H.P."/>
            <person name="Lu M."/>
            <person name="Lucas S."/>
            <person name="Lapidus A."/>
            <person name="Copeland A."/>
            <person name="Pitluck S."/>
            <person name="Goodwin L.A."/>
            <person name="Han C."/>
            <person name="Tapia R."/>
            <person name="Brambilla E.M."/>
            <person name="Potter G."/>
            <person name="Land M."/>
            <person name="Ivanova N."/>
            <person name="Rohde M."/>
            <person name="Goker M."/>
            <person name="Detter J.C."/>
            <person name="Li W.J."/>
            <person name="Kyrpides N.C."/>
            <person name="Woyke T."/>
        </authorList>
    </citation>
    <scope>NUCLEOTIDE SEQUENCE [LARGE SCALE GENOMIC DNA]</scope>
    <source>
        <strain evidence="1 2">XMU15</strain>
    </source>
</reference>
<dbReference type="EMBL" id="CM001439">
    <property type="protein sequence ID" value="EHR51129.1"/>
    <property type="molecule type" value="Genomic_DNA"/>
</dbReference>
<keyword evidence="2" id="KW-1185">Reference proteome</keyword>
<organism evidence="1 2">
    <name type="scientific">Saccharomonospora marina XMU15</name>
    <dbReference type="NCBI Taxonomy" id="882083"/>
    <lineage>
        <taxon>Bacteria</taxon>
        <taxon>Bacillati</taxon>
        <taxon>Actinomycetota</taxon>
        <taxon>Actinomycetes</taxon>
        <taxon>Pseudonocardiales</taxon>
        <taxon>Pseudonocardiaceae</taxon>
        <taxon>Saccharomonospora</taxon>
    </lineage>
</organism>
<dbReference type="HOGENOM" id="CLU_2397827_0_0_11"/>
<gene>
    <name evidence="1" type="ORF">SacmaDRAFT_2891</name>
</gene>
<proteinExistence type="predicted"/>
<evidence type="ECO:0000313" key="2">
    <source>
        <dbReference type="Proteomes" id="UP000004926"/>
    </source>
</evidence>
<sequence>MPLVGRIARVATEKSPSLEVGAATTGLGLLAYRLLHDARRAAHRGRRVVTEPTSRLAERTRREVAQAWQGEQESAVDELIDERRVEAQREAQQ</sequence>
<accession>H5X4Q3</accession>